<organism evidence="1 2">
    <name type="scientific">Pleurotus ostreatus (strain PC15)</name>
    <name type="common">Oyster mushroom</name>
    <dbReference type="NCBI Taxonomy" id="1137138"/>
    <lineage>
        <taxon>Eukaryota</taxon>
        <taxon>Fungi</taxon>
        <taxon>Dikarya</taxon>
        <taxon>Basidiomycota</taxon>
        <taxon>Agaricomycotina</taxon>
        <taxon>Agaricomycetes</taxon>
        <taxon>Agaricomycetidae</taxon>
        <taxon>Agaricales</taxon>
        <taxon>Pleurotineae</taxon>
        <taxon>Pleurotaceae</taxon>
        <taxon>Pleurotus</taxon>
    </lineage>
</organism>
<dbReference type="EMBL" id="KL198005">
    <property type="protein sequence ID" value="KDQ31630.1"/>
    <property type="molecule type" value="Genomic_DNA"/>
</dbReference>
<sequence length="360" mass="41099">MPKVKALRPHKTSLRTQLAISAGLSHDYNPRNLEEGYYLAYHTVLTELFDAQLRDQIFTRSRTTISVSSAELERLRLAHLYASHVPAPEQEEPAQPDGKQLTRTEQLMKNREKTLKASEQKAKQELTILLAKGQEAYDKLVKVRHDAEDPKDALENTSFTSQGTVADGGSLNIVPDFTGYHLVALKELKPTNKDRLYAWKVRNKLRIIHECSPFFLENKTSPTRHKPNYIVQRNIWDQDLEDLLTEAAEDLMFYCCVYLAKDLSAKSVVVMVASGFHWRWVQFSRDEIPEMEFDVSVEELRKRNPAWKVKAVFDAAVRKLANAKIFVLGTEASDRELTAMRDATISIVNNHKKGSGRPGY</sequence>
<dbReference type="InParanoid" id="A0A067NXA0"/>
<protein>
    <submittedName>
        <fullName evidence="1">Uncharacterized protein</fullName>
    </submittedName>
</protein>
<dbReference type="Proteomes" id="UP000027073">
    <property type="component" value="Unassembled WGS sequence"/>
</dbReference>
<proteinExistence type="predicted"/>
<name>A0A067NXA0_PLEO1</name>
<reference evidence="2" key="1">
    <citation type="journal article" date="2014" name="Proc. Natl. Acad. Sci. U.S.A.">
        <title>Extensive sampling of basidiomycete genomes demonstrates inadequacy of the white-rot/brown-rot paradigm for wood decay fungi.</title>
        <authorList>
            <person name="Riley R."/>
            <person name="Salamov A.A."/>
            <person name="Brown D.W."/>
            <person name="Nagy L.G."/>
            <person name="Floudas D."/>
            <person name="Held B.W."/>
            <person name="Levasseur A."/>
            <person name="Lombard V."/>
            <person name="Morin E."/>
            <person name="Otillar R."/>
            <person name="Lindquist E.A."/>
            <person name="Sun H."/>
            <person name="LaButti K.M."/>
            <person name="Schmutz J."/>
            <person name="Jabbour D."/>
            <person name="Luo H."/>
            <person name="Baker S.E."/>
            <person name="Pisabarro A.G."/>
            <person name="Walton J.D."/>
            <person name="Blanchette R.A."/>
            <person name="Henrissat B."/>
            <person name="Martin F."/>
            <person name="Cullen D."/>
            <person name="Hibbett D.S."/>
            <person name="Grigoriev I.V."/>
        </authorList>
    </citation>
    <scope>NUCLEOTIDE SEQUENCE [LARGE SCALE GENOMIC DNA]</scope>
    <source>
        <strain evidence="2">PC15</strain>
    </source>
</reference>
<dbReference type="AlphaFoldDB" id="A0A067NXA0"/>
<dbReference type="OrthoDB" id="2757812at2759"/>
<dbReference type="HOGENOM" id="CLU_769689_0_0_1"/>
<gene>
    <name evidence="1" type="ORF">PLEOSDRAFT_153853</name>
</gene>
<evidence type="ECO:0000313" key="1">
    <source>
        <dbReference type="EMBL" id="KDQ31630.1"/>
    </source>
</evidence>
<accession>A0A067NXA0</accession>
<evidence type="ECO:0000313" key="2">
    <source>
        <dbReference type="Proteomes" id="UP000027073"/>
    </source>
</evidence>
<dbReference type="VEuPathDB" id="FungiDB:PLEOSDRAFT_153853"/>